<proteinExistence type="predicted"/>
<reference evidence="1 2" key="1">
    <citation type="submission" date="2016-11" db="EMBL/GenBank/DDBJ databases">
        <title>Description of two novel members of the family Erysipelotrichaceae: Ileibacterium lipovorans gen. nov., sp. nov. and Dubosiella newyorkensis, gen. nov., sp. nov.</title>
        <authorList>
            <person name="Cox L.M."/>
            <person name="Sohn J."/>
            <person name="Tyrrell K.L."/>
            <person name="Citron D.M."/>
            <person name="Lawson P.A."/>
            <person name="Patel N.B."/>
            <person name="Iizumi T."/>
            <person name="Perez-Perez G.I."/>
            <person name="Goldstein E.J."/>
            <person name="Blaser M.J."/>
        </authorList>
    </citation>
    <scope>NUCLEOTIDE SEQUENCE [LARGE SCALE GENOMIC DNA]</scope>
    <source>
        <strain evidence="1 2">NYU-BL-A4</strain>
    </source>
</reference>
<dbReference type="InterPro" id="IPR000801">
    <property type="entry name" value="Esterase-like"/>
</dbReference>
<evidence type="ECO:0000313" key="2">
    <source>
        <dbReference type="Proteomes" id="UP000186705"/>
    </source>
</evidence>
<dbReference type="PANTHER" id="PTHR48098:SF6">
    <property type="entry name" value="FERRI-BACILLIBACTIN ESTERASE BESA"/>
    <property type="match status" value="1"/>
</dbReference>
<sequence>MILKFDVYMHMLDTYRKIHMYLPDDYLTSNKKYPVLYMFDGHNLFYDEDATYGRSWRLIDAIQRNGKEIIVVGQECSHEGNDRLNEYSPYPFYDTHFGSFPGKGEATMNFLIEDLKLYIDLHFPTLSDRKHTWIGGSSCGGLMALYAVFKYSKVYSKAIVLSPYILPTLNMLMADINETYILHHTAIYLSWGAQEGDGMHEFVMETKGCTDLANLLLKKGVRIHFHVKPLGRHCEEDWEKESDQFLSFLMHES</sequence>
<dbReference type="SUPFAM" id="SSF53474">
    <property type="entry name" value="alpha/beta-Hydrolases"/>
    <property type="match status" value="1"/>
</dbReference>
<name>A0A1U7NK88_9FIRM</name>
<comment type="caution">
    <text evidence="1">The sequence shown here is derived from an EMBL/GenBank/DDBJ whole genome shotgun (WGS) entry which is preliminary data.</text>
</comment>
<dbReference type="EMBL" id="MPKA01000106">
    <property type="protein sequence ID" value="OLU44497.1"/>
    <property type="molecule type" value="Genomic_DNA"/>
</dbReference>
<dbReference type="STRING" id="1862672.BO225_10475"/>
<dbReference type="OrthoDB" id="9794761at2"/>
<dbReference type="RefSeq" id="WP_076342194.1">
    <property type="nucleotide sequence ID" value="NZ_CAPDDE010000031.1"/>
</dbReference>
<dbReference type="Proteomes" id="UP000186705">
    <property type="component" value="Unassembled WGS sequence"/>
</dbReference>
<accession>A0A1U7NK88</accession>
<keyword evidence="2" id="KW-1185">Reference proteome</keyword>
<gene>
    <name evidence="1" type="ORF">BO225_10475</name>
</gene>
<evidence type="ECO:0008006" key="3">
    <source>
        <dbReference type="Google" id="ProtNLM"/>
    </source>
</evidence>
<dbReference type="Gene3D" id="3.40.50.1820">
    <property type="entry name" value="alpha/beta hydrolase"/>
    <property type="match status" value="1"/>
</dbReference>
<dbReference type="Pfam" id="PF00756">
    <property type="entry name" value="Esterase"/>
    <property type="match status" value="1"/>
</dbReference>
<dbReference type="AlphaFoldDB" id="A0A1U7NK88"/>
<organism evidence="1 2">
    <name type="scientific">Dubosiella newyorkensis</name>
    <dbReference type="NCBI Taxonomy" id="1862672"/>
    <lineage>
        <taxon>Bacteria</taxon>
        <taxon>Bacillati</taxon>
        <taxon>Bacillota</taxon>
        <taxon>Erysipelotrichia</taxon>
        <taxon>Erysipelotrichales</taxon>
        <taxon>Erysipelotrichaceae</taxon>
        <taxon>Dubosiella</taxon>
    </lineage>
</organism>
<dbReference type="PANTHER" id="PTHR48098">
    <property type="entry name" value="ENTEROCHELIN ESTERASE-RELATED"/>
    <property type="match status" value="1"/>
</dbReference>
<dbReference type="GeneID" id="78276363"/>
<protein>
    <recommendedName>
        <fullName evidence="3">Carbohydrate esterase</fullName>
    </recommendedName>
</protein>
<dbReference type="InterPro" id="IPR029058">
    <property type="entry name" value="AB_hydrolase_fold"/>
</dbReference>
<evidence type="ECO:0000313" key="1">
    <source>
        <dbReference type="EMBL" id="OLU44497.1"/>
    </source>
</evidence>
<dbReference type="InterPro" id="IPR050583">
    <property type="entry name" value="Mycobacterial_A85_antigen"/>
</dbReference>